<dbReference type="PROSITE" id="PS51257">
    <property type="entry name" value="PROKAR_LIPOPROTEIN"/>
    <property type="match status" value="1"/>
</dbReference>
<comment type="caution">
    <text evidence="3">The sequence shown here is derived from an EMBL/GenBank/DDBJ whole genome shotgun (WGS) entry which is preliminary data.</text>
</comment>
<protein>
    <submittedName>
        <fullName evidence="3">Cell surface protein</fullName>
    </submittedName>
</protein>
<dbReference type="RefSeq" id="WP_272089424.1">
    <property type="nucleotide sequence ID" value="NZ_JAQNDL010000003.1"/>
</dbReference>
<name>A0ABT5E5C6_9BACT</name>
<feature type="chain" id="PRO_5047412459" evidence="2">
    <location>
        <begin position="22"/>
        <end position="254"/>
    </location>
</feature>
<feature type="compositionally biased region" description="Low complexity" evidence="1">
    <location>
        <begin position="33"/>
        <end position="49"/>
    </location>
</feature>
<keyword evidence="4" id="KW-1185">Reference proteome</keyword>
<proteinExistence type="predicted"/>
<dbReference type="Proteomes" id="UP001221686">
    <property type="component" value="Unassembled WGS sequence"/>
</dbReference>
<accession>A0ABT5E5C6</accession>
<reference evidence="3 4" key="1">
    <citation type="submission" date="2022-11" db="EMBL/GenBank/DDBJ databases">
        <title>Minimal conservation of predation-associated metabolite biosynthetic gene clusters underscores biosynthetic potential of Myxococcota including descriptions for ten novel species: Archangium lansinium sp. nov., Myxococcus landrumus sp. nov., Nannocystis bai.</title>
        <authorList>
            <person name="Ahearne A."/>
            <person name="Stevens C."/>
            <person name="Dowd S."/>
        </authorList>
    </citation>
    <scope>NUCLEOTIDE SEQUENCE [LARGE SCALE GENOMIC DNA]</scope>
    <source>
        <strain evidence="3 4">BB15-2</strain>
    </source>
</reference>
<organism evidence="3 4">
    <name type="scientific">Nannocystis bainbridge</name>
    <dbReference type="NCBI Taxonomy" id="2995303"/>
    <lineage>
        <taxon>Bacteria</taxon>
        <taxon>Pseudomonadati</taxon>
        <taxon>Myxococcota</taxon>
        <taxon>Polyangia</taxon>
        <taxon>Nannocystales</taxon>
        <taxon>Nannocystaceae</taxon>
        <taxon>Nannocystis</taxon>
    </lineage>
</organism>
<dbReference type="EMBL" id="JAQNDL010000003">
    <property type="protein sequence ID" value="MDC0720915.1"/>
    <property type="molecule type" value="Genomic_DNA"/>
</dbReference>
<feature type="signal peptide" evidence="2">
    <location>
        <begin position="1"/>
        <end position="21"/>
    </location>
</feature>
<sequence>MTARAMSRATTLSLAAALLCACGDPSGNETDGDSTSTGGEPTTGGTTEPVELDMSPVEFVCEAGDAPSDAFIDCVESFAPFGATFGHDLLPEVVLGPPVGRGVENGSVDVVSLGCDGTITVFFDDPGLVDGPGPDFIVFENPFVAGSITFVEPAQVLVSEDGVTWKVFPCDLSAELPRGCAGVTPVLSSPDNGIDPTDPGAAGGDAFDLADVGLSSARYVRLVDVGVAFYGDSTWCGGVGGGFDLDAIAALHSG</sequence>
<keyword evidence="2" id="KW-0732">Signal</keyword>
<evidence type="ECO:0000313" key="3">
    <source>
        <dbReference type="EMBL" id="MDC0720915.1"/>
    </source>
</evidence>
<evidence type="ECO:0000256" key="2">
    <source>
        <dbReference type="SAM" id="SignalP"/>
    </source>
</evidence>
<gene>
    <name evidence="3" type="ORF">POL25_28680</name>
</gene>
<feature type="region of interest" description="Disordered" evidence="1">
    <location>
        <begin position="26"/>
        <end position="50"/>
    </location>
</feature>
<evidence type="ECO:0000256" key="1">
    <source>
        <dbReference type="SAM" id="MobiDB-lite"/>
    </source>
</evidence>
<evidence type="ECO:0000313" key="4">
    <source>
        <dbReference type="Proteomes" id="UP001221686"/>
    </source>
</evidence>